<dbReference type="GO" id="GO:0015031">
    <property type="term" value="P:protein transport"/>
    <property type="evidence" value="ECO:0007669"/>
    <property type="project" value="UniProtKB-KW"/>
</dbReference>
<evidence type="ECO:0000256" key="7">
    <source>
        <dbReference type="ARBA" id="ARBA00023034"/>
    </source>
</evidence>
<feature type="transmembrane region" description="Helical" evidence="9">
    <location>
        <begin position="330"/>
        <end position="348"/>
    </location>
</feature>
<dbReference type="AlphaFoldDB" id="A0A2H3JPV7"/>
<evidence type="ECO:0000256" key="10">
    <source>
        <dbReference type="SAM" id="MobiDB-lite"/>
    </source>
</evidence>
<feature type="region of interest" description="Disordered" evidence="10">
    <location>
        <begin position="1"/>
        <end position="94"/>
    </location>
</feature>
<dbReference type="GO" id="GO:0006888">
    <property type="term" value="P:endoplasmic reticulum to Golgi vesicle-mediated transport"/>
    <property type="evidence" value="ECO:0007669"/>
    <property type="project" value="UniProtKB-UniRule"/>
</dbReference>
<feature type="transmembrane region" description="Helical" evidence="9">
    <location>
        <begin position="285"/>
        <end position="302"/>
    </location>
</feature>
<keyword evidence="6 9" id="KW-1133">Transmembrane helix</keyword>
<dbReference type="GO" id="GO:0005793">
    <property type="term" value="C:endoplasmic reticulum-Golgi intermediate compartment"/>
    <property type="evidence" value="ECO:0007669"/>
    <property type="project" value="UniProtKB-UniRule"/>
</dbReference>
<proteinExistence type="inferred from homology"/>
<keyword evidence="4 9" id="KW-0256">Endoplasmic reticulum</keyword>
<evidence type="ECO:0000256" key="4">
    <source>
        <dbReference type="ARBA" id="ARBA00022824"/>
    </source>
</evidence>
<keyword evidence="12" id="KW-1185">Reference proteome</keyword>
<protein>
    <recommendedName>
        <fullName evidence="9">Protein YIF1</fullName>
    </recommendedName>
</protein>
<keyword evidence="3 9" id="KW-0812">Transmembrane</keyword>
<feature type="compositionally biased region" description="Pro residues" evidence="10">
    <location>
        <begin position="11"/>
        <end position="33"/>
    </location>
</feature>
<keyword evidence="5 9" id="KW-0653">Protein transport</keyword>
<evidence type="ECO:0000256" key="5">
    <source>
        <dbReference type="ARBA" id="ARBA00022927"/>
    </source>
</evidence>
<dbReference type="PANTHER" id="PTHR14083">
    <property type="entry name" value="YIP1 INTERACTING FACTOR HOMOLOG YIF1 PROTEIN"/>
    <property type="match status" value="1"/>
</dbReference>
<sequence>MSYFTDSHSRSPPPLQHPVPTHPAYIPEPPSTPVSPQGYQRYTSTSSPPVQPFAQPIHGPSTVHGARAPQAYPSTSGPYQPMVSPPRHGQPAVGVPPVDFSAWGINDATAQFGMHLGQSAVAAGQDYVQKNLGGLIPISVLKHHFNVSNSYVMNKLRLVLFPWRHKWSRRVRRAENGQSEWQPPRDDLNAPDLYIPLMALVTYILLAALYSGLHSRFHPEILGVTASKALAVVLLDFVFVKLGCYFLNIPSGNNQILDLLAYDGYKFVGVILTLLAGLLNVGRTLYMIVFIYAFLATAFFLLRSLRSVVLPDASTTAAPVNNSAQRSRRITFLFLVAVSQVVYMGVLIRV</sequence>
<evidence type="ECO:0000256" key="8">
    <source>
        <dbReference type="ARBA" id="ARBA00023136"/>
    </source>
</evidence>
<dbReference type="EMBL" id="KB468124">
    <property type="protein sequence ID" value="PCH41943.1"/>
    <property type="molecule type" value="Genomic_DNA"/>
</dbReference>
<feature type="transmembrane region" description="Helical" evidence="9">
    <location>
        <begin position="259"/>
        <end position="279"/>
    </location>
</feature>
<comment type="function">
    <text evidence="9">Has a role in transport between endoplasmic reticulum and Golgi.</text>
</comment>
<dbReference type="InterPro" id="IPR005578">
    <property type="entry name" value="Yif1_fam"/>
</dbReference>
<evidence type="ECO:0000256" key="1">
    <source>
        <dbReference type="ARBA" id="ARBA00009727"/>
    </source>
</evidence>
<feature type="transmembrane region" description="Helical" evidence="9">
    <location>
        <begin position="225"/>
        <end position="247"/>
    </location>
</feature>
<dbReference type="GO" id="GO:0000139">
    <property type="term" value="C:Golgi membrane"/>
    <property type="evidence" value="ECO:0007669"/>
    <property type="project" value="UniProtKB-SubCell"/>
</dbReference>
<dbReference type="OrthoDB" id="337750at2759"/>
<dbReference type="Pfam" id="PF03878">
    <property type="entry name" value="YIF1"/>
    <property type="match status" value="1"/>
</dbReference>
<evidence type="ECO:0000256" key="3">
    <source>
        <dbReference type="ARBA" id="ARBA00022692"/>
    </source>
</evidence>
<name>A0A2H3JPV7_WOLCO</name>
<reference evidence="11 12" key="1">
    <citation type="journal article" date="2012" name="Science">
        <title>The Paleozoic origin of enzymatic lignin decomposition reconstructed from 31 fungal genomes.</title>
        <authorList>
            <person name="Floudas D."/>
            <person name="Binder M."/>
            <person name="Riley R."/>
            <person name="Barry K."/>
            <person name="Blanchette R.A."/>
            <person name="Henrissat B."/>
            <person name="Martinez A.T."/>
            <person name="Otillar R."/>
            <person name="Spatafora J.W."/>
            <person name="Yadav J.S."/>
            <person name="Aerts A."/>
            <person name="Benoit I."/>
            <person name="Boyd A."/>
            <person name="Carlson A."/>
            <person name="Copeland A."/>
            <person name="Coutinho P.M."/>
            <person name="de Vries R.P."/>
            <person name="Ferreira P."/>
            <person name="Findley K."/>
            <person name="Foster B."/>
            <person name="Gaskell J."/>
            <person name="Glotzer D."/>
            <person name="Gorecki P."/>
            <person name="Heitman J."/>
            <person name="Hesse C."/>
            <person name="Hori C."/>
            <person name="Igarashi K."/>
            <person name="Jurgens J.A."/>
            <person name="Kallen N."/>
            <person name="Kersten P."/>
            <person name="Kohler A."/>
            <person name="Kuees U."/>
            <person name="Kumar T.K.A."/>
            <person name="Kuo A."/>
            <person name="LaButti K."/>
            <person name="Larrondo L.F."/>
            <person name="Lindquist E."/>
            <person name="Ling A."/>
            <person name="Lombard V."/>
            <person name="Lucas S."/>
            <person name="Lundell T."/>
            <person name="Martin R."/>
            <person name="McLaughlin D.J."/>
            <person name="Morgenstern I."/>
            <person name="Morin E."/>
            <person name="Murat C."/>
            <person name="Nagy L.G."/>
            <person name="Nolan M."/>
            <person name="Ohm R.A."/>
            <person name="Patyshakuliyeva A."/>
            <person name="Rokas A."/>
            <person name="Ruiz-Duenas F.J."/>
            <person name="Sabat G."/>
            <person name="Salamov A."/>
            <person name="Samejima M."/>
            <person name="Schmutz J."/>
            <person name="Slot J.C."/>
            <person name="St John F."/>
            <person name="Stenlid J."/>
            <person name="Sun H."/>
            <person name="Sun S."/>
            <person name="Syed K."/>
            <person name="Tsang A."/>
            <person name="Wiebenga A."/>
            <person name="Young D."/>
            <person name="Pisabarro A."/>
            <person name="Eastwood D.C."/>
            <person name="Martin F."/>
            <person name="Cullen D."/>
            <person name="Grigoriev I.V."/>
            <person name="Hibbett D.S."/>
        </authorList>
    </citation>
    <scope>NUCLEOTIDE SEQUENCE [LARGE SCALE GENOMIC DNA]</scope>
    <source>
        <strain evidence="11 12">MD-104</strain>
    </source>
</reference>
<dbReference type="GO" id="GO:0005789">
    <property type="term" value="C:endoplasmic reticulum membrane"/>
    <property type="evidence" value="ECO:0007669"/>
    <property type="project" value="UniProtKB-SubCell"/>
</dbReference>
<comment type="similarity">
    <text evidence="1 9">Belongs to the YIF1 family.</text>
</comment>
<accession>A0A2H3JPV7</accession>
<keyword evidence="7 9" id="KW-0333">Golgi apparatus</keyword>
<evidence type="ECO:0000313" key="12">
    <source>
        <dbReference type="Proteomes" id="UP000218811"/>
    </source>
</evidence>
<feature type="compositionally biased region" description="Polar residues" evidence="10">
    <location>
        <begin position="34"/>
        <end position="48"/>
    </location>
</feature>
<keyword evidence="2 9" id="KW-0813">Transport</keyword>
<organism evidence="11 12">
    <name type="scientific">Wolfiporia cocos (strain MD-104)</name>
    <name type="common">Brown rot fungus</name>
    <dbReference type="NCBI Taxonomy" id="742152"/>
    <lineage>
        <taxon>Eukaryota</taxon>
        <taxon>Fungi</taxon>
        <taxon>Dikarya</taxon>
        <taxon>Basidiomycota</taxon>
        <taxon>Agaricomycotina</taxon>
        <taxon>Agaricomycetes</taxon>
        <taxon>Polyporales</taxon>
        <taxon>Phaeolaceae</taxon>
        <taxon>Wolfiporia</taxon>
    </lineage>
</organism>
<keyword evidence="8 9" id="KW-0472">Membrane</keyword>
<comment type="subcellular location">
    <subcellularLocation>
        <location evidence="9">Endoplasmic reticulum membrane</location>
        <topology evidence="9">Multi-pass membrane protein</topology>
    </subcellularLocation>
    <subcellularLocation>
        <location evidence="9">Golgi apparatus membrane</location>
        <topology evidence="9">Multi-pass membrane protein</topology>
    </subcellularLocation>
</comment>
<dbReference type="STRING" id="742152.A0A2H3JPV7"/>
<dbReference type="OMA" id="NWEVRYS"/>
<dbReference type="GO" id="GO:0030134">
    <property type="term" value="C:COPII-coated ER to Golgi transport vesicle"/>
    <property type="evidence" value="ECO:0007669"/>
    <property type="project" value="TreeGrafter"/>
</dbReference>
<feature type="transmembrane region" description="Helical" evidence="9">
    <location>
        <begin position="193"/>
        <end position="213"/>
    </location>
</feature>
<evidence type="ECO:0000256" key="6">
    <source>
        <dbReference type="ARBA" id="ARBA00022989"/>
    </source>
</evidence>
<evidence type="ECO:0000256" key="9">
    <source>
        <dbReference type="RuleBase" id="RU368073"/>
    </source>
</evidence>
<dbReference type="Proteomes" id="UP000218811">
    <property type="component" value="Unassembled WGS sequence"/>
</dbReference>
<evidence type="ECO:0000313" key="11">
    <source>
        <dbReference type="EMBL" id="PCH41943.1"/>
    </source>
</evidence>
<evidence type="ECO:0000256" key="2">
    <source>
        <dbReference type="ARBA" id="ARBA00022448"/>
    </source>
</evidence>
<gene>
    <name evidence="11" type="ORF">WOLCODRAFT_101323</name>
</gene>
<dbReference type="PANTHER" id="PTHR14083:SF0">
    <property type="entry name" value="YIP1D-INTERACTING FACTOR 1, ISOFORM C"/>
    <property type="match status" value="1"/>
</dbReference>